<keyword evidence="3" id="KW-1185">Reference proteome</keyword>
<comment type="caution">
    <text evidence="2">The sequence shown here is derived from an EMBL/GenBank/DDBJ whole genome shotgun (WGS) entry which is preliminary data.</text>
</comment>
<gene>
    <name evidence="2" type="ORF">EQF91_07410</name>
</gene>
<keyword evidence="1" id="KW-1133">Transmembrane helix</keyword>
<proteinExistence type="predicted"/>
<dbReference type="AlphaFoldDB" id="A0A4R9BZX3"/>
<feature type="transmembrane region" description="Helical" evidence="1">
    <location>
        <begin position="38"/>
        <end position="58"/>
    </location>
</feature>
<name>A0A4R9BZX3_9FIRM</name>
<evidence type="ECO:0000256" key="1">
    <source>
        <dbReference type="SAM" id="Phobius"/>
    </source>
</evidence>
<dbReference type="RefSeq" id="WP_134710621.1">
    <property type="nucleotide sequence ID" value="NZ_CP119081.1"/>
</dbReference>
<dbReference type="Proteomes" id="UP000297454">
    <property type="component" value="Unassembled WGS sequence"/>
</dbReference>
<dbReference type="GeneID" id="97030850"/>
<accession>A0A4R9BZX3</accession>
<organism evidence="2 3">
    <name type="scientific">Helcococcus ovis</name>
    <dbReference type="NCBI Taxonomy" id="72026"/>
    <lineage>
        <taxon>Bacteria</taxon>
        <taxon>Bacillati</taxon>
        <taxon>Bacillota</taxon>
        <taxon>Tissierellia</taxon>
        <taxon>Tissierellales</taxon>
        <taxon>Peptoniphilaceae</taxon>
        <taxon>Helcococcus</taxon>
    </lineage>
</organism>
<feature type="transmembrane region" description="Helical" evidence="1">
    <location>
        <begin position="12"/>
        <end position="32"/>
    </location>
</feature>
<protein>
    <submittedName>
        <fullName evidence="2">Uncharacterized protein</fullName>
    </submittedName>
</protein>
<keyword evidence="1" id="KW-0472">Membrane</keyword>
<evidence type="ECO:0000313" key="3">
    <source>
        <dbReference type="Proteomes" id="UP000297454"/>
    </source>
</evidence>
<evidence type="ECO:0000313" key="2">
    <source>
        <dbReference type="EMBL" id="TFF64700.1"/>
    </source>
</evidence>
<reference evidence="2 3" key="1">
    <citation type="submission" date="2019-01" db="EMBL/GenBank/DDBJ databases">
        <title>Draft Genome Sequences of Helcococcus ovis Strains Isolated from the Uterus and Vagina of Dairy Cows with Metritis.</title>
        <authorList>
            <person name="Cunha F."/>
            <person name="Jeon S.J."/>
            <person name="Kutzer P."/>
            <person name="Galvao K.N."/>
        </authorList>
    </citation>
    <scope>NUCLEOTIDE SEQUENCE [LARGE SCALE GENOMIC DNA]</scope>
    <source>
        <strain evidence="2 3">KG-37</strain>
    </source>
</reference>
<sequence>MTSVRTPRKDFIISILRGYVLVALSVNIIPSIFGVNSIWYAMIVLEFITLVVSIVLFIKYKKGGLEE</sequence>
<keyword evidence="1" id="KW-0812">Transmembrane</keyword>
<dbReference type="EMBL" id="SCFR01000031">
    <property type="protein sequence ID" value="TFF64700.1"/>
    <property type="molecule type" value="Genomic_DNA"/>
</dbReference>